<dbReference type="InterPro" id="IPR018881">
    <property type="entry name" value="C2orf69_mit"/>
</dbReference>
<protein>
    <submittedName>
        <fullName evidence="2">Uncharacterized protein</fullName>
    </submittedName>
</protein>
<evidence type="ECO:0000313" key="4">
    <source>
        <dbReference type="Proteomes" id="UP001372834"/>
    </source>
</evidence>
<dbReference type="Pfam" id="PF10561">
    <property type="entry name" value="C2orf69"/>
    <property type="match status" value="2"/>
</dbReference>
<gene>
    <name evidence="2" type="ORF">RUM43_003680</name>
    <name evidence="1" type="ORF">RUM44_009022</name>
</gene>
<proteinExistence type="predicted"/>
<evidence type="ECO:0000313" key="1">
    <source>
        <dbReference type="EMBL" id="KAK6626549.1"/>
    </source>
</evidence>
<sequence>MRDGAESVALKLKGVVGYKGRQNDVIYCHPLEKSERTAAVVYFGGDIQDFGENMQSSLDRSNKKGSSIDEDNKNCLKWNLDYVASLLGSCFPTSHIIVVRPARMEFKMFSCFDNFVPSHNCGVPEHTPTHYALHHLEELLKCISDRVRTKKRPLEESPLEDGEIVGSPEQTEWWSQDLDLDMCNLTLIGFSKGCVVLNQFIYEFHYLKTLTPDNEILGRFVDRITDMYWLDGGHPGHKNTWITSRCLLETLSRLGIKIHVHVTPYQVRDERRAWIGNEQKLFSELLRAAGAEIDESMHFENDTPTLQNHFQVLTAFCMN</sequence>
<dbReference type="GO" id="GO:0005739">
    <property type="term" value="C:mitochondrion"/>
    <property type="evidence" value="ECO:0007669"/>
    <property type="project" value="TreeGrafter"/>
</dbReference>
<reference evidence="2 4" key="1">
    <citation type="submission" date="2023-10" db="EMBL/GenBank/DDBJ databases">
        <title>Genomes of two closely related lineages of the louse Polyplax serrata with different host specificities.</title>
        <authorList>
            <person name="Martinu J."/>
            <person name="Tarabai H."/>
            <person name="Stefka J."/>
            <person name="Hypsa V."/>
        </authorList>
    </citation>
    <scope>NUCLEOTIDE SEQUENCE [LARGE SCALE GENOMIC DNA]</scope>
    <source>
        <strain evidence="1">98ZLc_SE</strain>
        <strain evidence="2">HR10_N</strain>
    </source>
</reference>
<comment type="caution">
    <text evidence="2">The sequence shown here is derived from an EMBL/GenBank/DDBJ whole genome shotgun (WGS) entry which is preliminary data.</text>
</comment>
<evidence type="ECO:0000313" key="3">
    <source>
        <dbReference type="Proteomes" id="UP001359485"/>
    </source>
</evidence>
<dbReference type="PANTHER" id="PTHR31296:SF1">
    <property type="entry name" value="MITOCHONDRIAL PROTEIN C2ORF69"/>
    <property type="match status" value="1"/>
</dbReference>
<dbReference type="EMBL" id="JAWJWE010000036">
    <property type="protein sequence ID" value="KAK6629859.1"/>
    <property type="molecule type" value="Genomic_DNA"/>
</dbReference>
<name>A0AAN8S6K7_POLSC</name>
<accession>A0AAN8S6K7</accession>
<dbReference type="EMBL" id="JAWJWF010000045">
    <property type="protein sequence ID" value="KAK6626549.1"/>
    <property type="molecule type" value="Genomic_DNA"/>
</dbReference>
<dbReference type="Proteomes" id="UP001372834">
    <property type="component" value="Unassembled WGS sequence"/>
</dbReference>
<dbReference type="Proteomes" id="UP001359485">
    <property type="component" value="Unassembled WGS sequence"/>
</dbReference>
<dbReference type="PANTHER" id="PTHR31296">
    <property type="entry name" value="UPF0565 PROTEIN C2ORF69"/>
    <property type="match status" value="1"/>
</dbReference>
<evidence type="ECO:0000313" key="2">
    <source>
        <dbReference type="EMBL" id="KAK6629859.1"/>
    </source>
</evidence>
<organism evidence="2 4">
    <name type="scientific">Polyplax serrata</name>
    <name type="common">Common mouse louse</name>
    <dbReference type="NCBI Taxonomy" id="468196"/>
    <lineage>
        <taxon>Eukaryota</taxon>
        <taxon>Metazoa</taxon>
        <taxon>Ecdysozoa</taxon>
        <taxon>Arthropoda</taxon>
        <taxon>Hexapoda</taxon>
        <taxon>Insecta</taxon>
        <taxon>Pterygota</taxon>
        <taxon>Neoptera</taxon>
        <taxon>Paraneoptera</taxon>
        <taxon>Psocodea</taxon>
        <taxon>Troctomorpha</taxon>
        <taxon>Phthiraptera</taxon>
        <taxon>Anoplura</taxon>
        <taxon>Polyplacidae</taxon>
        <taxon>Polyplax</taxon>
    </lineage>
</organism>
<dbReference type="AlphaFoldDB" id="A0AAN8S6K7"/>
<keyword evidence="3" id="KW-1185">Reference proteome</keyword>